<gene>
    <name evidence="3" type="ordered locus">Os06g0713900</name>
</gene>
<reference evidence="3 4" key="1">
    <citation type="journal article" date="2005" name="Nature">
        <title>The map-based sequence of the rice genome.</title>
        <authorList>
            <consortium name="International rice genome sequencing project (IRGSP)"/>
            <person name="Matsumoto T."/>
            <person name="Wu J."/>
            <person name="Kanamori H."/>
            <person name="Katayose Y."/>
            <person name="Fujisawa M."/>
            <person name="Namiki N."/>
            <person name="Mizuno H."/>
            <person name="Yamamoto K."/>
            <person name="Antonio B.A."/>
            <person name="Baba T."/>
            <person name="Sakata K."/>
            <person name="Nagamura Y."/>
            <person name="Aoki H."/>
            <person name="Arikawa K."/>
            <person name="Arita K."/>
            <person name="Bito T."/>
            <person name="Chiden Y."/>
            <person name="Fujitsuka N."/>
            <person name="Fukunaka R."/>
            <person name="Hamada M."/>
            <person name="Harada C."/>
            <person name="Hayashi A."/>
            <person name="Hijishita S."/>
            <person name="Honda M."/>
            <person name="Hosokawa S."/>
            <person name="Ichikawa Y."/>
            <person name="Idonuma A."/>
            <person name="Iijima M."/>
            <person name="Ikeda M."/>
            <person name="Ikeno M."/>
            <person name="Ito K."/>
            <person name="Ito S."/>
            <person name="Ito T."/>
            <person name="Ito Y."/>
            <person name="Ito Y."/>
            <person name="Iwabuchi A."/>
            <person name="Kamiya K."/>
            <person name="Karasawa W."/>
            <person name="Kurita K."/>
            <person name="Katagiri S."/>
            <person name="Kikuta A."/>
            <person name="Kobayashi H."/>
            <person name="Kobayashi N."/>
            <person name="Machita K."/>
            <person name="Maehara T."/>
            <person name="Masukawa M."/>
            <person name="Mizubayashi T."/>
            <person name="Mukai Y."/>
            <person name="Nagasaki H."/>
            <person name="Nagata Y."/>
            <person name="Naito S."/>
            <person name="Nakashima M."/>
            <person name="Nakama Y."/>
            <person name="Nakamichi Y."/>
            <person name="Nakamura M."/>
            <person name="Meguro A."/>
            <person name="Negishi M."/>
            <person name="Ohta I."/>
            <person name="Ohta T."/>
            <person name="Okamoto M."/>
            <person name="Ono N."/>
            <person name="Saji S."/>
            <person name="Sakaguchi M."/>
            <person name="Sakai K."/>
            <person name="Shibata M."/>
            <person name="Shimokawa T."/>
            <person name="Song J."/>
            <person name="Takazaki Y."/>
            <person name="Terasawa K."/>
            <person name="Tsugane M."/>
            <person name="Tsuji K."/>
            <person name="Ueda S."/>
            <person name="Waki K."/>
            <person name="Yamagata H."/>
            <person name="Yamamoto M."/>
            <person name="Yamamoto S."/>
            <person name="Yamane H."/>
            <person name="Yoshiki S."/>
            <person name="Yoshihara R."/>
            <person name="Yukawa K."/>
            <person name="Zhong H."/>
            <person name="Yano M."/>
            <person name="Yuan Q."/>
            <person name="Ouyang S."/>
            <person name="Liu J."/>
            <person name="Jones K.M."/>
            <person name="Gansberger K."/>
            <person name="Moffat K."/>
            <person name="Hill J."/>
            <person name="Bera J."/>
            <person name="Fadrosh D."/>
            <person name="Jin S."/>
            <person name="Johri S."/>
            <person name="Kim M."/>
            <person name="Overton L."/>
            <person name="Reardon M."/>
            <person name="Tsitrin T."/>
            <person name="Vuong H."/>
            <person name="Weaver B."/>
            <person name="Ciecko A."/>
            <person name="Tallon L."/>
            <person name="Jackson J."/>
            <person name="Pai G."/>
            <person name="Aken S.V."/>
            <person name="Utterback T."/>
            <person name="Reidmuller S."/>
            <person name="Feldblyum T."/>
            <person name="Hsiao J."/>
            <person name="Zismann V."/>
            <person name="Iobst S."/>
            <person name="de Vazeille A.R."/>
            <person name="Buell C.R."/>
            <person name="Ying K."/>
            <person name="Li Y."/>
            <person name="Lu T."/>
            <person name="Huang Y."/>
            <person name="Zhao Q."/>
            <person name="Feng Q."/>
            <person name="Zhang L."/>
            <person name="Zhu J."/>
            <person name="Weng Q."/>
            <person name="Mu J."/>
            <person name="Lu Y."/>
            <person name="Fan D."/>
            <person name="Liu Y."/>
            <person name="Guan J."/>
            <person name="Zhang Y."/>
            <person name="Yu S."/>
            <person name="Liu X."/>
            <person name="Zhang Y."/>
            <person name="Hong G."/>
            <person name="Han B."/>
            <person name="Choisne N."/>
            <person name="Demange N."/>
            <person name="Orjeda G."/>
            <person name="Samain S."/>
            <person name="Cattolico L."/>
            <person name="Pelletier E."/>
            <person name="Couloux A."/>
            <person name="Segurens B."/>
            <person name="Wincker P."/>
            <person name="D'Hont A."/>
            <person name="Scarpelli C."/>
            <person name="Weissenbach J."/>
            <person name="Salanoubat M."/>
            <person name="Quetier F."/>
            <person name="Yu Y."/>
            <person name="Kim H.R."/>
            <person name="Rambo T."/>
            <person name="Currie J."/>
            <person name="Collura K."/>
            <person name="Luo M."/>
            <person name="Yang T."/>
            <person name="Ammiraju J.S.S."/>
            <person name="Engler F."/>
            <person name="Soderlund C."/>
            <person name="Wing R.A."/>
            <person name="Palmer L.E."/>
            <person name="de la Bastide M."/>
            <person name="Spiegel L."/>
            <person name="Nascimento L."/>
            <person name="Zutavern T."/>
            <person name="O'Shaughnessy A."/>
            <person name="Dike S."/>
            <person name="Dedhia N."/>
            <person name="Preston R."/>
            <person name="Balija V."/>
            <person name="McCombie W.R."/>
            <person name="Chow T."/>
            <person name="Chen H."/>
            <person name="Chung M."/>
            <person name="Chen C."/>
            <person name="Shaw J."/>
            <person name="Wu H."/>
            <person name="Hsiao K."/>
            <person name="Chao Y."/>
            <person name="Chu M."/>
            <person name="Cheng C."/>
            <person name="Hour A."/>
            <person name="Lee P."/>
            <person name="Lin S."/>
            <person name="Lin Y."/>
            <person name="Liou J."/>
            <person name="Liu S."/>
            <person name="Hsing Y."/>
            <person name="Raghuvanshi S."/>
            <person name="Mohanty A."/>
            <person name="Bharti A.K."/>
            <person name="Gaur A."/>
            <person name="Gupta V."/>
            <person name="Kumar D."/>
            <person name="Ravi V."/>
            <person name="Vij S."/>
            <person name="Kapur A."/>
            <person name="Khurana P."/>
            <person name="Khurana P."/>
            <person name="Khurana J.P."/>
            <person name="Tyagi A.K."/>
            <person name="Gaikwad K."/>
            <person name="Singh A."/>
            <person name="Dalal V."/>
            <person name="Srivastava S."/>
            <person name="Dixit A."/>
            <person name="Pal A.K."/>
            <person name="Ghazi I.A."/>
            <person name="Yadav M."/>
            <person name="Pandit A."/>
            <person name="Bhargava A."/>
            <person name="Sureshbabu K."/>
            <person name="Batra K."/>
            <person name="Sharma T.R."/>
            <person name="Mohapatra T."/>
            <person name="Singh N.K."/>
            <person name="Messing J."/>
            <person name="Nelson A.B."/>
            <person name="Fuks G."/>
            <person name="Kavchok S."/>
            <person name="Keizer G."/>
            <person name="Linton E."/>
            <person name="Llaca V."/>
            <person name="Song R."/>
            <person name="Tanyolac B."/>
            <person name="Young S."/>
            <person name="Ho-Il K."/>
            <person name="Hahn J.H."/>
            <person name="Sangsakoo G."/>
            <person name="Vanavichit A."/>
            <person name="de Mattos Luiz.A.T."/>
            <person name="Zimmer P.D."/>
            <person name="Malone G."/>
            <person name="Dellagostin O."/>
            <person name="de Oliveira A.C."/>
            <person name="Bevan M."/>
            <person name="Bancroft I."/>
            <person name="Minx P."/>
            <person name="Cordum H."/>
            <person name="Wilson R."/>
            <person name="Cheng Z."/>
            <person name="Jin W."/>
            <person name="Jiang J."/>
            <person name="Leong S.A."/>
            <person name="Iwama H."/>
            <person name="Gojobori T."/>
            <person name="Itoh T."/>
            <person name="Niimura Y."/>
            <person name="Fujii Y."/>
            <person name="Habara T."/>
            <person name="Sakai H."/>
            <person name="Sato Y."/>
            <person name="Wilson G."/>
            <person name="Kumar K."/>
            <person name="McCouch S."/>
            <person name="Juretic N."/>
            <person name="Hoen D."/>
            <person name="Wright S."/>
            <person name="Bruskiewich R."/>
            <person name="Bureau T."/>
            <person name="Miyao A."/>
            <person name="Hirochika H."/>
            <person name="Nishikawa T."/>
            <person name="Kadowaki K."/>
            <person name="Sugiura M."/>
            <person name="Burr B."/>
            <person name="Sasaki T."/>
        </authorList>
    </citation>
    <scope>NUCLEOTIDE SEQUENCE [LARGE SCALE GENOMIC DNA]</scope>
    <source>
        <strain evidence="4">cv. Nipponbare</strain>
    </source>
</reference>
<evidence type="ECO:0000259" key="2">
    <source>
        <dbReference type="Pfam" id="PF26631"/>
    </source>
</evidence>
<dbReference type="Proteomes" id="UP000000763">
    <property type="component" value="Chromosome 6"/>
</dbReference>
<sequence>MERVAGGGGGGAGEARGADAPPPPPVAAGGGGGAVKGKSCKGYLFYSSSLRSRDRGPVCAGITRAIPQVPDHMVGEIEMEAIQEGRNLSDFRYGCIGYSMYLDDKKSSEGKGDKHPQLPICVGIEVFPT</sequence>
<dbReference type="Pfam" id="PF26631">
    <property type="entry name" value="DUF8204"/>
    <property type="match status" value="1"/>
</dbReference>
<evidence type="ECO:0000256" key="1">
    <source>
        <dbReference type="SAM" id="MobiDB-lite"/>
    </source>
</evidence>
<feature type="compositionally biased region" description="Gly residues" evidence="1">
    <location>
        <begin position="1"/>
        <end position="14"/>
    </location>
</feature>
<dbReference type="KEGG" id="dosa:Os06g0713900"/>
<dbReference type="AlphaFoldDB" id="Q0D9J0"/>
<dbReference type="EMBL" id="AP008212">
    <property type="protein sequence ID" value="BAF20483.2"/>
    <property type="molecule type" value="Genomic_DNA"/>
</dbReference>
<dbReference type="PANTHER" id="PTHR34566">
    <property type="entry name" value="ALTERED INHERITANCE OF MITOCHONDRIA PROTEIN"/>
    <property type="match status" value="1"/>
</dbReference>
<organism evidence="3 4">
    <name type="scientific">Oryza sativa subsp. japonica</name>
    <name type="common">Rice</name>
    <dbReference type="NCBI Taxonomy" id="39947"/>
    <lineage>
        <taxon>Eukaryota</taxon>
        <taxon>Viridiplantae</taxon>
        <taxon>Streptophyta</taxon>
        <taxon>Embryophyta</taxon>
        <taxon>Tracheophyta</taxon>
        <taxon>Spermatophyta</taxon>
        <taxon>Magnoliopsida</taxon>
        <taxon>Liliopsida</taxon>
        <taxon>Poales</taxon>
        <taxon>Poaceae</taxon>
        <taxon>BOP clade</taxon>
        <taxon>Oryzoideae</taxon>
        <taxon>Oryzeae</taxon>
        <taxon>Oryzinae</taxon>
        <taxon>Oryza</taxon>
        <taxon>Oryza sativa</taxon>
    </lineage>
</organism>
<proteinExistence type="predicted"/>
<feature type="region of interest" description="Disordered" evidence="1">
    <location>
        <begin position="1"/>
        <end position="38"/>
    </location>
</feature>
<accession>Q0D9J0</accession>
<protein>
    <submittedName>
        <fullName evidence="3">Os06g0713900 protein</fullName>
    </submittedName>
</protein>
<reference evidence="4" key="2">
    <citation type="journal article" date="2008" name="Nucleic Acids Res.">
        <title>The rice annotation project database (RAP-DB): 2008 update.</title>
        <authorList>
            <consortium name="The rice annotation project (RAP)"/>
        </authorList>
    </citation>
    <scope>GENOME REANNOTATION</scope>
    <source>
        <strain evidence="4">cv. Nipponbare</strain>
    </source>
</reference>
<dbReference type="PANTHER" id="PTHR34566:SF2">
    <property type="entry name" value="ALTERED INHERITANCE OF MITOCHONDRIA PROTEIN"/>
    <property type="match status" value="1"/>
</dbReference>
<evidence type="ECO:0000313" key="3">
    <source>
        <dbReference type="EMBL" id="BAF20483.2"/>
    </source>
</evidence>
<evidence type="ECO:0000313" key="4">
    <source>
        <dbReference type="Proteomes" id="UP000000763"/>
    </source>
</evidence>
<name>Q0D9J0_ORYSJ</name>
<feature type="domain" description="DUF8204" evidence="2">
    <location>
        <begin position="36"/>
        <end position="126"/>
    </location>
</feature>
<dbReference type="InterPro" id="IPR058517">
    <property type="entry name" value="DUF8204"/>
</dbReference>